<protein>
    <submittedName>
        <fullName evidence="1">2183_t:CDS:1</fullName>
    </submittedName>
</protein>
<gene>
    <name evidence="1" type="ORF">DHETER_LOCUS5512</name>
</gene>
<dbReference type="Proteomes" id="UP000789702">
    <property type="component" value="Unassembled WGS sequence"/>
</dbReference>
<organism evidence="1 2">
    <name type="scientific">Dentiscutata heterogama</name>
    <dbReference type="NCBI Taxonomy" id="1316150"/>
    <lineage>
        <taxon>Eukaryota</taxon>
        <taxon>Fungi</taxon>
        <taxon>Fungi incertae sedis</taxon>
        <taxon>Mucoromycota</taxon>
        <taxon>Glomeromycotina</taxon>
        <taxon>Glomeromycetes</taxon>
        <taxon>Diversisporales</taxon>
        <taxon>Gigasporaceae</taxon>
        <taxon>Dentiscutata</taxon>
    </lineage>
</organism>
<dbReference type="EMBL" id="CAJVPU010006188">
    <property type="protein sequence ID" value="CAG8557846.1"/>
    <property type="molecule type" value="Genomic_DNA"/>
</dbReference>
<sequence>MLAVNNHEIQNLMPTAEEWIKIKEILILMKLLEKTTKLLSTSSYPTIVDVRLVFDSIQEYLNNYVESDKSSQYILAASINKKIGEYKDIIDNTTIVVTILNLQTKLSLFEVGQQTSNAINKVREIFGQYFISNKSTQPPSHIIDDVDTARQYFHVLKRYHTVQISETKQKPTDELERYLALSCTEVIKPSLCVACEQAFLIAENTISKTRNFLDPETSRASLCSKSWIENKILPM</sequence>
<name>A0ACA9M3J2_9GLOM</name>
<proteinExistence type="predicted"/>
<evidence type="ECO:0000313" key="2">
    <source>
        <dbReference type="Proteomes" id="UP000789702"/>
    </source>
</evidence>
<accession>A0ACA9M3J2</accession>
<feature type="non-terminal residue" evidence="1">
    <location>
        <position position="235"/>
    </location>
</feature>
<comment type="caution">
    <text evidence="1">The sequence shown here is derived from an EMBL/GenBank/DDBJ whole genome shotgun (WGS) entry which is preliminary data.</text>
</comment>
<keyword evidence="2" id="KW-1185">Reference proteome</keyword>
<reference evidence="1" key="1">
    <citation type="submission" date="2021-06" db="EMBL/GenBank/DDBJ databases">
        <authorList>
            <person name="Kallberg Y."/>
            <person name="Tangrot J."/>
            <person name="Rosling A."/>
        </authorList>
    </citation>
    <scope>NUCLEOTIDE SEQUENCE</scope>
    <source>
        <strain evidence="1">IL203A</strain>
    </source>
</reference>
<evidence type="ECO:0000313" key="1">
    <source>
        <dbReference type="EMBL" id="CAG8557846.1"/>
    </source>
</evidence>